<sequence>MREGNLPKESKCVVCRKSCCSTECLAGMRCEWCGQTGQILALSFHHPLHPNITAAE</sequence>
<name>A0A1I7X680_HETBA</name>
<dbReference type="WBParaSite" id="Hba_12937">
    <property type="protein sequence ID" value="Hba_12937"/>
    <property type="gene ID" value="Hba_12937"/>
</dbReference>
<keyword evidence="1" id="KW-1185">Reference proteome</keyword>
<dbReference type="Proteomes" id="UP000095283">
    <property type="component" value="Unplaced"/>
</dbReference>
<dbReference type="Gene3D" id="3.30.60.20">
    <property type="match status" value="1"/>
</dbReference>
<dbReference type="AlphaFoldDB" id="A0A1I7X680"/>
<evidence type="ECO:0000313" key="2">
    <source>
        <dbReference type="WBParaSite" id="Hba_12937"/>
    </source>
</evidence>
<evidence type="ECO:0000313" key="1">
    <source>
        <dbReference type="Proteomes" id="UP000095283"/>
    </source>
</evidence>
<reference evidence="2" key="1">
    <citation type="submission" date="2016-11" db="UniProtKB">
        <authorList>
            <consortium name="WormBaseParasite"/>
        </authorList>
    </citation>
    <scope>IDENTIFICATION</scope>
</reference>
<protein>
    <submittedName>
        <fullName evidence="2">DUF3795 domain-containing protein</fullName>
    </submittedName>
</protein>
<dbReference type="InterPro" id="IPR046349">
    <property type="entry name" value="C1-like_sf"/>
</dbReference>
<organism evidence="1 2">
    <name type="scientific">Heterorhabditis bacteriophora</name>
    <name type="common">Entomopathogenic nematode worm</name>
    <dbReference type="NCBI Taxonomy" id="37862"/>
    <lineage>
        <taxon>Eukaryota</taxon>
        <taxon>Metazoa</taxon>
        <taxon>Ecdysozoa</taxon>
        <taxon>Nematoda</taxon>
        <taxon>Chromadorea</taxon>
        <taxon>Rhabditida</taxon>
        <taxon>Rhabditina</taxon>
        <taxon>Rhabditomorpha</taxon>
        <taxon>Strongyloidea</taxon>
        <taxon>Heterorhabditidae</taxon>
        <taxon>Heterorhabditis</taxon>
    </lineage>
</organism>
<dbReference type="SUPFAM" id="SSF57889">
    <property type="entry name" value="Cysteine-rich domain"/>
    <property type="match status" value="1"/>
</dbReference>
<accession>A0A1I7X680</accession>
<proteinExistence type="predicted"/>